<gene>
    <name evidence="1" type="ORF">O6H91_11G007300</name>
</gene>
<evidence type="ECO:0000313" key="1">
    <source>
        <dbReference type="EMBL" id="KAJ7537483.1"/>
    </source>
</evidence>
<proteinExistence type="predicted"/>
<sequence length="161" mass="18311">MFGWFLCSDWGGDQDTRRSTSGHYFFIGNSAVSWVSKKQPTVATSSSEAEYKATFSATTECIWLRQLLVDMKHGQPSATLLFTDSQSAIAIARNPVFHARTKYIEIHYHFVREKLHNGNITLEYCPTEDNIADVFTKALPRVRFKALCEALNLKQHADFLT</sequence>
<name>A0ACC2C647_DIPCM</name>
<accession>A0ACC2C647</accession>
<comment type="caution">
    <text evidence="1">The sequence shown here is derived from an EMBL/GenBank/DDBJ whole genome shotgun (WGS) entry which is preliminary data.</text>
</comment>
<reference evidence="2" key="1">
    <citation type="journal article" date="2024" name="Proc. Natl. Acad. Sci. U.S.A.">
        <title>Extraordinary preservation of gene collinearity over three hundred million years revealed in homosporous lycophytes.</title>
        <authorList>
            <person name="Li C."/>
            <person name="Wickell D."/>
            <person name="Kuo L.Y."/>
            <person name="Chen X."/>
            <person name="Nie B."/>
            <person name="Liao X."/>
            <person name="Peng D."/>
            <person name="Ji J."/>
            <person name="Jenkins J."/>
            <person name="Williams M."/>
            <person name="Shu S."/>
            <person name="Plott C."/>
            <person name="Barry K."/>
            <person name="Rajasekar S."/>
            <person name="Grimwood J."/>
            <person name="Han X."/>
            <person name="Sun S."/>
            <person name="Hou Z."/>
            <person name="He W."/>
            <person name="Dai G."/>
            <person name="Sun C."/>
            <person name="Schmutz J."/>
            <person name="Leebens-Mack J.H."/>
            <person name="Li F.W."/>
            <person name="Wang L."/>
        </authorList>
    </citation>
    <scope>NUCLEOTIDE SEQUENCE [LARGE SCALE GENOMIC DNA]</scope>
    <source>
        <strain evidence="2">cv. PW_Plant_1</strain>
    </source>
</reference>
<protein>
    <submittedName>
        <fullName evidence="1">Uncharacterized protein</fullName>
    </submittedName>
</protein>
<keyword evidence="2" id="KW-1185">Reference proteome</keyword>
<organism evidence="1 2">
    <name type="scientific">Diphasiastrum complanatum</name>
    <name type="common">Issler's clubmoss</name>
    <name type="synonym">Lycopodium complanatum</name>
    <dbReference type="NCBI Taxonomy" id="34168"/>
    <lineage>
        <taxon>Eukaryota</taxon>
        <taxon>Viridiplantae</taxon>
        <taxon>Streptophyta</taxon>
        <taxon>Embryophyta</taxon>
        <taxon>Tracheophyta</taxon>
        <taxon>Lycopodiopsida</taxon>
        <taxon>Lycopodiales</taxon>
        <taxon>Lycopodiaceae</taxon>
        <taxon>Lycopodioideae</taxon>
        <taxon>Diphasiastrum</taxon>
    </lineage>
</organism>
<dbReference type="EMBL" id="CM055102">
    <property type="protein sequence ID" value="KAJ7537483.1"/>
    <property type="molecule type" value="Genomic_DNA"/>
</dbReference>
<evidence type="ECO:0000313" key="2">
    <source>
        <dbReference type="Proteomes" id="UP001162992"/>
    </source>
</evidence>
<dbReference type="Proteomes" id="UP001162992">
    <property type="component" value="Chromosome 11"/>
</dbReference>